<evidence type="ECO:0000259" key="5">
    <source>
        <dbReference type="PROSITE" id="PS51352"/>
    </source>
</evidence>
<keyword evidence="7" id="KW-1185">Reference proteome</keyword>
<evidence type="ECO:0000256" key="3">
    <source>
        <dbReference type="ARBA" id="ARBA00023157"/>
    </source>
</evidence>
<organism evidence="6 7">
    <name type="scientific">Kordiimonas pumila</name>
    <dbReference type="NCBI Taxonomy" id="2161677"/>
    <lineage>
        <taxon>Bacteria</taxon>
        <taxon>Pseudomonadati</taxon>
        <taxon>Pseudomonadota</taxon>
        <taxon>Alphaproteobacteria</taxon>
        <taxon>Kordiimonadales</taxon>
        <taxon>Kordiimonadaceae</taxon>
        <taxon>Kordiimonas</taxon>
    </lineage>
</organism>
<dbReference type="Proteomes" id="UP001595444">
    <property type="component" value="Unassembled WGS sequence"/>
</dbReference>
<evidence type="ECO:0000256" key="1">
    <source>
        <dbReference type="ARBA" id="ARBA00004196"/>
    </source>
</evidence>
<evidence type="ECO:0000313" key="7">
    <source>
        <dbReference type="Proteomes" id="UP001595444"/>
    </source>
</evidence>
<dbReference type="InterPro" id="IPR013766">
    <property type="entry name" value="Thioredoxin_domain"/>
</dbReference>
<keyword evidence="2" id="KW-0201">Cytochrome c-type biogenesis</keyword>
<dbReference type="PROSITE" id="PS51352">
    <property type="entry name" value="THIOREDOXIN_2"/>
    <property type="match status" value="1"/>
</dbReference>
<sequence>MPKKALIVPALVILLLGAAAYRLVIAPATLDSVIQPYLKGEMANLSVPDEKTMISDHMIMQADGSPIRLSEMKGKVILLNLWASWCAPCRSEMKELANLQRQLGDDRFEVVAISVDRGGIAEIRETLAEWGIEGLNLYAEPTMKIAADLAGGALPTSLIIDEDGQVLAKYLGPLKWDAPEALELFSALKEAVS</sequence>
<dbReference type="EMBL" id="JBHRSL010000001">
    <property type="protein sequence ID" value="MFC3050464.1"/>
    <property type="molecule type" value="Genomic_DNA"/>
</dbReference>
<feature type="domain" description="Thioredoxin" evidence="5">
    <location>
        <begin position="14"/>
        <end position="190"/>
    </location>
</feature>
<keyword evidence="3" id="KW-1015">Disulfide bond</keyword>
<dbReference type="Pfam" id="PF08534">
    <property type="entry name" value="Redoxin"/>
    <property type="match status" value="1"/>
</dbReference>
<dbReference type="InterPro" id="IPR036249">
    <property type="entry name" value="Thioredoxin-like_sf"/>
</dbReference>
<dbReference type="RefSeq" id="WP_194214846.1">
    <property type="nucleotide sequence ID" value="NZ_CP061205.1"/>
</dbReference>
<dbReference type="InterPro" id="IPR017937">
    <property type="entry name" value="Thioredoxin_CS"/>
</dbReference>
<dbReference type="InterPro" id="IPR013740">
    <property type="entry name" value="Redoxin"/>
</dbReference>
<comment type="caution">
    <text evidence="6">The sequence shown here is derived from an EMBL/GenBank/DDBJ whole genome shotgun (WGS) entry which is preliminary data.</text>
</comment>
<dbReference type="PROSITE" id="PS00194">
    <property type="entry name" value="THIOREDOXIN_1"/>
    <property type="match status" value="1"/>
</dbReference>
<evidence type="ECO:0000313" key="6">
    <source>
        <dbReference type="EMBL" id="MFC3050464.1"/>
    </source>
</evidence>
<dbReference type="SUPFAM" id="SSF52833">
    <property type="entry name" value="Thioredoxin-like"/>
    <property type="match status" value="1"/>
</dbReference>
<gene>
    <name evidence="6" type="ORF">ACFOKA_00950</name>
</gene>
<dbReference type="CDD" id="cd02966">
    <property type="entry name" value="TlpA_like_family"/>
    <property type="match status" value="1"/>
</dbReference>
<protein>
    <submittedName>
        <fullName evidence="6">TlpA disulfide reductase family protein</fullName>
    </submittedName>
</protein>
<dbReference type="Gene3D" id="3.40.30.10">
    <property type="entry name" value="Glutaredoxin"/>
    <property type="match status" value="1"/>
</dbReference>
<dbReference type="PANTHER" id="PTHR42852">
    <property type="entry name" value="THIOL:DISULFIDE INTERCHANGE PROTEIN DSBE"/>
    <property type="match status" value="1"/>
</dbReference>
<proteinExistence type="predicted"/>
<keyword evidence="4" id="KW-0676">Redox-active center</keyword>
<name>A0ABV7CZY3_9PROT</name>
<comment type="subcellular location">
    <subcellularLocation>
        <location evidence="1">Cell envelope</location>
    </subcellularLocation>
</comment>
<reference evidence="7" key="1">
    <citation type="journal article" date="2019" name="Int. J. Syst. Evol. Microbiol.">
        <title>The Global Catalogue of Microorganisms (GCM) 10K type strain sequencing project: providing services to taxonomists for standard genome sequencing and annotation.</title>
        <authorList>
            <consortium name="The Broad Institute Genomics Platform"/>
            <consortium name="The Broad Institute Genome Sequencing Center for Infectious Disease"/>
            <person name="Wu L."/>
            <person name="Ma J."/>
        </authorList>
    </citation>
    <scope>NUCLEOTIDE SEQUENCE [LARGE SCALE GENOMIC DNA]</scope>
    <source>
        <strain evidence="7">KCTC 62164</strain>
    </source>
</reference>
<evidence type="ECO:0000256" key="2">
    <source>
        <dbReference type="ARBA" id="ARBA00022748"/>
    </source>
</evidence>
<dbReference type="PANTHER" id="PTHR42852:SF6">
    <property type="entry name" value="THIOL:DISULFIDE INTERCHANGE PROTEIN DSBE"/>
    <property type="match status" value="1"/>
</dbReference>
<evidence type="ECO:0000256" key="4">
    <source>
        <dbReference type="ARBA" id="ARBA00023284"/>
    </source>
</evidence>
<dbReference type="InterPro" id="IPR050553">
    <property type="entry name" value="Thioredoxin_ResA/DsbE_sf"/>
</dbReference>
<accession>A0ABV7CZY3</accession>